<reference evidence="1 2" key="1">
    <citation type="submission" date="2020-08" db="EMBL/GenBank/DDBJ databases">
        <title>Genomic Encyclopedia of Type Strains, Phase III (KMG-III): the genomes of soil and plant-associated and newly described type strains.</title>
        <authorList>
            <person name="Whitman W."/>
        </authorList>
    </citation>
    <scope>NUCLEOTIDE SEQUENCE [LARGE SCALE GENOMIC DNA]</scope>
    <source>
        <strain evidence="1 2">CECT 8356</strain>
    </source>
</reference>
<organism evidence="1 2">
    <name type="scientific">Microbacterium proteolyticum</name>
    <dbReference type="NCBI Taxonomy" id="1572644"/>
    <lineage>
        <taxon>Bacteria</taxon>
        <taxon>Bacillati</taxon>
        <taxon>Actinomycetota</taxon>
        <taxon>Actinomycetes</taxon>
        <taxon>Micrococcales</taxon>
        <taxon>Microbacteriaceae</taxon>
        <taxon>Microbacterium</taxon>
    </lineage>
</organism>
<accession>A0A7W5CKM9</accession>
<dbReference type="EMBL" id="JACHXY010000002">
    <property type="protein sequence ID" value="MBB3158659.1"/>
    <property type="molecule type" value="Genomic_DNA"/>
</dbReference>
<protein>
    <submittedName>
        <fullName evidence="1">Uncharacterized protein</fullName>
    </submittedName>
</protein>
<sequence>MTDDAESRAWRSEMRKTALAEEAMLKTIYQPARFGDDQTEADRAAIERLSNL</sequence>
<comment type="caution">
    <text evidence="1">The sequence shown here is derived from an EMBL/GenBank/DDBJ whole genome shotgun (WGS) entry which is preliminary data.</text>
</comment>
<gene>
    <name evidence="1" type="ORF">FHS07_002355</name>
</gene>
<evidence type="ECO:0000313" key="1">
    <source>
        <dbReference type="EMBL" id="MBB3158659.1"/>
    </source>
</evidence>
<dbReference type="RefSeq" id="WP_183420058.1">
    <property type="nucleotide sequence ID" value="NZ_JACHXY010000002.1"/>
</dbReference>
<dbReference type="Proteomes" id="UP000543579">
    <property type="component" value="Unassembled WGS sequence"/>
</dbReference>
<evidence type="ECO:0000313" key="2">
    <source>
        <dbReference type="Proteomes" id="UP000543579"/>
    </source>
</evidence>
<proteinExistence type="predicted"/>
<name>A0A7W5CKM9_9MICO</name>
<dbReference type="AlphaFoldDB" id="A0A7W5CKM9"/>